<organism evidence="1 2">
    <name type="scientific">Halocaridina rubra</name>
    <name type="common">Hawaiian red shrimp</name>
    <dbReference type="NCBI Taxonomy" id="373956"/>
    <lineage>
        <taxon>Eukaryota</taxon>
        <taxon>Metazoa</taxon>
        <taxon>Ecdysozoa</taxon>
        <taxon>Arthropoda</taxon>
        <taxon>Crustacea</taxon>
        <taxon>Multicrustacea</taxon>
        <taxon>Malacostraca</taxon>
        <taxon>Eumalacostraca</taxon>
        <taxon>Eucarida</taxon>
        <taxon>Decapoda</taxon>
        <taxon>Pleocyemata</taxon>
        <taxon>Caridea</taxon>
        <taxon>Atyoidea</taxon>
        <taxon>Atyidae</taxon>
        <taxon>Halocaridina</taxon>
    </lineage>
</organism>
<dbReference type="Proteomes" id="UP001381693">
    <property type="component" value="Unassembled WGS sequence"/>
</dbReference>
<proteinExistence type="predicted"/>
<evidence type="ECO:0000313" key="2">
    <source>
        <dbReference type="Proteomes" id="UP001381693"/>
    </source>
</evidence>
<feature type="non-terminal residue" evidence="1">
    <location>
        <position position="65"/>
    </location>
</feature>
<gene>
    <name evidence="1" type="ORF">SK128_017885</name>
</gene>
<keyword evidence="2" id="KW-1185">Reference proteome</keyword>
<accession>A0AAN8WDG6</accession>
<dbReference type="AlphaFoldDB" id="A0AAN8WDG6"/>
<evidence type="ECO:0000313" key="1">
    <source>
        <dbReference type="EMBL" id="KAK7055025.1"/>
    </source>
</evidence>
<name>A0AAN8WDG6_HALRR</name>
<dbReference type="EMBL" id="JAXCGZ010021268">
    <property type="protein sequence ID" value="KAK7055025.1"/>
    <property type="molecule type" value="Genomic_DNA"/>
</dbReference>
<sequence>MMMLQRVNPLVKQASLAKCRSQAQIHGEGFQDSPSKTLEENLFAQATHGWPNVVIRLTDRELSTQ</sequence>
<comment type="caution">
    <text evidence="1">The sequence shown here is derived from an EMBL/GenBank/DDBJ whole genome shotgun (WGS) entry which is preliminary data.</text>
</comment>
<reference evidence="1 2" key="1">
    <citation type="submission" date="2023-11" db="EMBL/GenBank/DDBJ databases">
        <title>Halocaridina rubra genome assembly.</title>
        <authorList>
            <person name="Smith C."/>
        </authorList>
    </citation>
    <scope>NUCLEOTIDE SEQUENCE [LARGE SCALE GENOMIC DNA]</scope>
    <source>
        <strain evidence="1">EP-1</strain>
        <tissue evidence="1">Whole</tissue>
    </source>
</reference>
<protein>
    <submittedName>
        <fullName evidence="1">Uncharacterized protein</fullName>
    </submittedName>
</protein>